<feature type="region of interest" description="Disordered" evidence="1">
    <location>
        <begin position="472"/>
        <end position="537"/>
    </location>
</feature>
<feature type="transmembrane region" description="Helical" evidence="2">
    <location>
        <begin position="39"/>
        <end position="62"/>
    </location>
</feature>
<evidence type="ECO:0000313" key="3">
    <source>
        <dbReference type="EMBL" id="CDR47512.1"/>
    </source>
</evidence>
<dbReference type="EMBL" id="LK052949">
    <property type="protein sequence ID" value="CDR47512.1"/>
    <property type="molecule type" value="Genomic_DNA"/>
</dbReference>
<feature type="compositionally biased region" description="Low complexity" evidence="1">
    <location>
        <begin position="339"/>
        <end position="350"/>
    </location>
</feature>
<feature type="transmembrane region" description="Helical" evidence="2">
    <location>
        <begin position="402"/>
        <end position="428"/>
    </location>
</feature>
<evidence type="ECO:0000256" key="2">
    <source>
        <dbReference type="SAM" id="Phobius"/>
    </source>
</evidence>
<reference evidence="3" key="1">
    <citation type="journal article" date="2014" name="Genome Announc.">
        <title>Draft genome sequence of Rhodosporidium toruloides CECT1137, an oleaginous yeast of biotechnological interest.</title>
        <authorList>
            <person name="Morin N."/>
            <person name="Calcas X."/>
            <person name="Devillers H."/>
            <person name="Durrens P."/>
            <person name="Sherman D.J."/>
            <person name="Nicaud J.-M."/>
            <person name="Neuveglise C."/>
        </authorList>
    </citation>
    <scope>NUCLEOTIDE SEQUENCE</scope>
    <source>
        <strain evidence="3">CECT1137</strain>
    </source>
</reference>
<feature type="transmembrane region" description="Helical" evidence="2">
    <location>
        <begin position="248"/>
        <end position="270"/>
    </location>
</feature>
<keyword evidence="2" id="KW-0812">Transmembrane</keyword>
<proteinExistence type="predicted"/>
<gene>
    <name evidence="3" type="ORF">RHTO0S_14e04544g</name>
</gene>
<feature type="region of interest" description="Disordered" evidence="1">
    <location>
        <begin position="295"/>
        <end position="359"/>
    </location>
</feature>
<dbReference type="AlphaFoldDB" id="A0A061BC41"/>
<feature type="compositionally biased region" description="Polar residues" evidence="1">
    <location>
        <begin position="311"/>
        <end position="334"/>
    </location>
</feature>
<feature type="transmembrane region" description="Helical" evidence="2">
    <location>
        <begin position="448"/>
        <end position="468"/>
    </location>
</feature>
<feature type="compositionally biased region" description="Acidic residues" evidence="1">
    <location>
        <begin position="522"/>
        <end position="537"/>
    </location>
</feature>
<feature type="compositionally biased region" description="Polar residues" evidence="1">
    <location>
        <begin position="480"/>
        <end position="511"/>
    </location>
</feature>
<keyword evidence="2" id="KW-0472">Membrane</keyword>
<name>A0A061BC41_RHOTO</name>
<keyword evidence="2" id="KW-1133">Transmembrane helix</keyword>
<evidence type="ECO:0000256" key="1">
    <source>
        <dbReference type="SAM" id="MobiDB-lite"/>
    </source>
</evidence>
<accession>A0A061BC41</accession>
<sequence>MSASQFLPHALDGSTVRELLAGVRSFFYPPPTAGFTVRVFILIAVIAATIVSALLFIALHIYHTRRNGKKVWFGRRIERPSGRLLVLHSRTTWTLSLVIWGGYSVAYSVVYWLVYAKEYSQRPLIVMRSFQGIPLFLGGWCVSWSGLQAFMLATESANEVVLPVPVANTLCLAGGIVNILIVIALATADTVYSLRLYDRYLILVNALQSLEARLNGRTPTLIDLFPLQAPTQAMLDAGAAARPLSTALFAFGTSMPVMCLLVNLGGLALVRKLRVQIRDSVNLIPLTTDESFLKSAGPVPPAQAHEAASPARQTTEDSSLSRLPPNSATDSPLSVNLEPPSTSSSTDKSPIPSPRSAPRTLSFGEVKRIANRDLEKNAGQIVSPASLQARKVVELKKAERDLILVTHFLAIICAFLAGYLLWITIIFSGVTPPSSWIKIEFASTFGNWFFFTIALFASIYLNVTTFALDSSHTKRAPPSEGNSGNHPNFTSLLRQMMPGSQSSELPQTATLNHGDPAHTPSDEEIGTVEEAEEGKPD</sequence>
<dbReference type="OrthoDB" id="2536408at2759"/>
<protein>
    <submittedName>
        <fullName evidence="3">RHTO0S14e04544g1_1</fullName>
    </submittedName>
</protein>
<feature type="transmembrane region" description="Helical" evidence="2">
    <location>
        <begin position="166"/>
        <end position="188"/>
    </location>
</feature>
<feature type="transmembrane region" description="Helical" evidence="2">
    <location>
        <begin position="133"/>
        <end position="154"/>
    </location>
</feature>
<feature type="transmembrane region" description="Helical" evidence="2">
    <location>
        <begin position="93"/>
        <end position="113"/>
    </location>
</feature>
<organism evidence="3">
    <name type="scientific">Rhodotorula toruloides</name>
    <name type="common">Yeast</name>
    <name type="synonym">Rhodosporidium toruloides</name>
    <dbReference type="NCBI Taxonomy" id="5286"/>
    <lineage>
        <taxon>Eukaryota</taxon>
        <taxon>Fungi</taxon>
        <taxon>Dikarya</taxon>
        <taxon>Basidiomycota</taxon>
        <taxon>Pucciniomycotina</taxon>
        <taxon>Microbotryomycetes</taxon>
        <taxon>Sporidiobolales</taxon>
        <taxon>Sporidiobolaceae</taxon>
        <taxon>Rhodotorula</taxon>
    </lineage>
</organism>